<accession>A0A3B0T0T9</accession>
<protein>
    <submittedName>
        <fullName evidence="1">Uncharacterized protein</fullName>
    </submittedName>
</protein>
<dbReference type="AlphaFoldDB" id="A0A3B0T0T9"/>
<name>A0A3B0T0T9_9ZZZZ</name>
<sequence length="330" mass="35331">MLSMRMLNERYALRVLALVLIAGACSGSSGAPAPESTSTSGVAPVTTSSLVVASTAPASTTTTTAPVDEASEELTDFLITTYEMLADRLVVQADPVIASDPQLGLERMAQFSDEWLSLRAPEEAQQMYLDAISVWTALLSGYENWVSNNADAGDDETFLRLSFNEFQRVLNKFARNLAVVQASQAELSISVLSGRVSDPAAAYTVETLRLDIASTDASNRILAGVGALNSLADQDAVRADLASAVEDFAAFAERWRELDVPPEFVDLNGRIVDGIDTTASLYREMLAVMDTDAAALDVVVGQLQTEGRSAQRLAVDRLRNLADVLRGSSN</sequence>
<dbReference type="PROSITE" id="PS51257">
    <property type="entry name" value="PROKAR_LIPOPROTEIN"/>
    <property type="match status" value="1"/>
</dbReference>
<proteinExistence type="predicted"/>
<organism evidence="1">
    <name type="scientific">hydrothermal vent metagenome</name>
    <dbReference type="NCBI Taxonomy" id="652676"/>
    <lineage>
        <taxon>unclassified sequences</taxon>
        <taxon>metagenomes</taxon>
        <taxon>ecological metagenomes</taxon>
    </lineage>
</organism>
<gene>
    <name evidence="1" type="ORF">MNBD_ACTINO02-238</name>
</gene>
<reference evidence="1" key="1">
    <citation type="submission" date="2018-06" db="EMBL/GenBank/DDBJ databases">
        <authorList>
            <person name="Zhirakovskaya E."/>
        </authorList>
    </citation>
    <scope>NUCLEOTIDE SEQUENCE</scope>
</reference>
<evidence type="ECO:0000313" key="1">
    <source>
        <dbReference type="EMBL" id="VAW09663.1"/>
    </source>
</evidence>
<dbReference type="EMBL" id="UOEK01000628">
    <property type="protein sequence ID" value="VAW09663.1"/>
    <property type="molecule type" value="Genomic_DNA"/>
</dbReference>